<dbReference type="Proteomes" id="UP001140949">
    <property type="component" value="Unassembled WGS sequence"/>
</dbReference>
<reference evidence="1" key="1">
    <citation type="journal article" date="2023" name="GigaByte">
        <title>Genome assembly of the bearded iris, Iris pallida Lam.</title>
        <authorList>
            <person name="Bruccoleri R.E."/>
            <person name="Oakeley E.J."/>
            <person name="Faust A.M.E."/>
            <person name="Altorfer M."/>
            <person name="Dessus-Babus S."/>
            <person name="Burckhardt D."/>
            <person name="Oertli M."/>
            <person name="Naumann U."/>
            <person name="Petersen F."/>
            <person name="Wong J."/>
        </authorList>
    </citation>
    <scope>NUCLEOTIDE SEQUENCE</scope>
    <source>
        <strain evidence="1">GSM-AAB239-AS_SAM_17_03QT</strain>
    </source>
</reference>
<proteinExistence type="predicted"/>
<reference evidence="1" key="2">
    <citation type="submission" date="2023-04" db="EMBL/GenBank/DDBJ databases">
        <authorList>
            <person name="Bruccoleri R.E."/>
            <person name="Oakeley E.J."/>
            <person name="Faust A.-M."/>
            <person name="Dessus-Babus S."/>
            <person name="Altorfer M."/>
            <person name="Burckhardt D."/>
            <person name="Oertli M."/>
            <person name="Naumann U."/>
            <person name="Petersen F."/>
            <person name="Wong J."/>
        </authorList>
    </citation>
    <scope>NUCLEOTIDE SEQUENCE</scope>
    <source>
        <strain evidence="1">GSM-AAB239-AS_SAM_17_03QT</strain>
        <tissue evidence="1">Leaf</tissue>
    </source>
</reference>
<dbReference type="AlphaFoldDB" id="A0AAX6GLW9"/>
<sequence length="76" mass="8675">MPGWGNPFILYFLGQKGSFHAILLSSWKSRAVSGNTMMISLLFWGQTRKMHLNGIVKYSPFRSCNSSNSNCRQLFQ</sequence>
<evidence type="ECO:0000313" key="2">
    <source>
        <dbReference type="Proteomes" id="UP001140949"/>
    </source>
</evidence>
<organism evidence="1 2">
    <name type="scientific">Iris pallida</name>
    <name type="common">Sweet iris</name>
    <dbReference type="NCBI Taxonomy" id="29817"/>
    <lineage>
        <taxon>Eukaryota</taxon>
        <taxon>Viridiplantae</taxon>
        <taxon>Streptophyta</taxon>
        <taxon>Embryophyta</taxon>
        <taxon>Tracheophyta</taxon>
        <taxon>Spermatophyta</taxon>
        <taxon>Magnoliopsida</taxon>
        <taxon>Liliopsida</taxon>
        <taxon>Asparagales</taxon>
        <taxon>Iridaceae</taxon>
        <taxon>Iridoideae</taxon>
        <taxon>Irideae</taxon>
        <taxon>Iris</taxon>
    </lineage>
</organism>
<accession>A0AAX6GLW9</accession>
<name>A0AAX6GLW9_IRIPA</name>
<keyword evidence="2" id="KW-1185">Reference proteome</keyword>
<dbReference type="EMBL" id="JANAVB010018199">
    <property type="protein sequence ID" value="KAJ6829654.1"/>
    <property type="molecule type" value="Genomic_DNA"/>
</dbReference>
<gene>
    <name evidence="1" type="ORF">M6B38_356490</name>
</gene>
<comment type="caution">
    <text evidence="1">The sequence shown here is derived from an EMBL/GenBank/DDBJ whole genome shotgun (WGS) entry which is preliminary data.</text>
</comment>
<evidence type="ECO:0000313" key="1">
    <source>
        <dbReference type="EMBL" id="KAJ6829654.1"/>
    </source>
</evidence>
<protein>
    <submittedName>
        <fullName evidence="1">Condensin-2 complex subunit H2</fullName>
    </submittedName>
</protein>